<keyword evidence="8" id="KW-1185">Reference proteome</keyword>
<evidence type="ECO:0000256" key="5">
    <source>
        <dbReference type="ARBA" id="ARBA00023136"/>
    </source>
</evidence>
<feature type="transmembrane region" description="Helical" evidence="6">
    <location>
        <begin position="306"/>
        <end position="329"/>
    </location>
</feature>
<evidence type="ECO:0000313" key="8">
    <source>
        <dbReference type="Proteomes" id="UP001404104"/>
    </source>
</evidence>
<keyword evidence="4 6" id="KW-1133">Transmembrane helix</keyword>
<dbReference type="RefSeq" id="WP_345865330.1">
    <property type="nucleotide sequence ID" value="NZ_JBDIMF010000005.1"/>
</dbReference>
<proteinExistence type="predicted"/>
<dbReference type="PANTHER" id="PTHR30250">
    <property type="entry name" value="PST FAMILY PREDICTED COLANIC ACID TRANSPORTER"/>
    <property type="match status" value="1"/>
</dbReference>
<feature type="transmembrane region" description="Helical" evidence="6">
    <location>
        <begin position="174"/>
        <end position="194"/>
    </location>
</feature>
<name>A0ABU9XUK2_9SPHN</name>
<accession>A0ABU9XUK2</accession>
<dbReference type="EMBL" id="JBDIMF010000005">
    <property type="protein sequence ID" value="MEN2787219.1"/>
    <property type="molecule type" value="Genomic_DNA"/>
</dbReference>
<reference evidence="7 8" key="1">
    <citation type="submission" date="2024-05" db="EMBL/GenBank/DDBJ databases">
        <authorList>
            <person name="Liu Q."/>
            <person name="Xin Y.-H."/>
        </authorList>
    </citation>
    <scope>NUCLEOTIDE SEQUENCE [LARGE SCALE GENOMIC DNA]</scope>
    <source>
        <strain evidence="7 8">CGMCC 1.15349</strain>
    </source>
</reference>
<keyword evidence="3 6" id="KW-0812">Transmembrane</keyword>
<organism evidence="7 8">
    <name type="scientific">Sphingomonas qilianensis</name>
    <dbReference type="NCBI Taxonomy" id="1736690"/>
    <lineage>
        <taxon>Bacteria</taxon>
        <taxon>Pseudomonadati</taxon>
        <taxon>Pseudomonadota</taxon>
        <taxon>Alphaproteobacteria</taxon>
        <taxon>Sphingomonadales</taxon>
        <taxon>Sphingomonadaceae</taxon>
        <taxon>Sphingomonas</taxon>
    </lineage>
</organism>
<evidence type="ECO:0000256" key="2">
    <source>
        <dbReference type="ARBA" id="ARBA00022475"/>
    </source>
</evidence>
<feature type="transmembrane region" description="Helical" evidence="6">
    <location>
        <begin position="47"/>
        <end position="64"/>
    </location>
</feature>
<keyword evidence="5 6" id="KW-0472">Membrane</keyword>
<feature type="transmembrane region" description="Helical" evidence="6">
    <location>
        <begin position="378"/>
        <end position="397"/>
    </location>
</feature>
<evidence type="ECO:0000256" key="4">
    <source>
        <dbReference type="ARBA" id="ARBA00022989"/>
    </source>
</evidence>
<comment type="caution">
    <text evidence="7">The sequence shown here is derived from an EMBL/GenBank/DDBJ whole genome shotgun (WGS) entry which is preliminary data.</text>
</comment>
<feature type="transmembrane region" description="Helical" evidence="6">
    <location>
        <begin position="409"/>
        <end position="429"/>
    </location>
</feature>
<evidence type="ECO:0000256" key="1">
    <source>
        <dbReference type="ARBA" id="ARBA00004651"/>
    </source>
</evidence>
<evidence type="ECO:0000256" key="6">
    <source>
        <dbReference type="SAM" id="Phobius"/>
    </source>
</evidence>
<evidence type="ECO:0000313" key="7">
    <source>
        <dbReference type="EMBL" id="MEN2787219.1"/>
    </source>
</evidence>
<comment type="subcellular location">
    <subcellularLocation>
        <location evidence="1">Cell membrane</location>
        <topology evidence="1">Multi-pass membrane protein</topology>
    </subcellularLocation>
</comment>
<dbReference type="InterPro" id="IPR050833">
    <property type="entry name" value="Poly_Biosynth_Transport"/>
</dbReference>
<feature type="transmembrane region" description="Helical" evidence="6">
    <location>
        <begin position="127"/>
        <end position="153"/>
    </location>
</feature>
<evidence type="ECO:0000256" key="3">
    <source>
        <dbReference type="ARBA" id="ARBA00022692"/>
    </source>
</evidence>
<dbReference type="PANTHER" id="PTHR30250:SF31">
    <property type="entry name" value="INNER MEMBRANE PROTEIN YGHQ"/>
    <property type="match status" value="1"/>
</dbReference>
<feature type="transmembrane region" description="Helical" evidence="6">
    <location>
        <begin position="21"/>
        <end position="41"/>
    </location>
</feature>
<feature type="transmembrane region" description="Helical" evidence="6">
    <location>
        <begin position="349"/>
        <end position="366"/>
    </location>
</feature>
<sequence length="445" mass="47644">MRQWFADGVFRTVLRNAGYLASGKLVGALLGLVALACAGRGLSLTQFGVLMIIHTYASGAGGLVKFQTWQYIVRYATPALHHGDGKQARDVIRFAFGLDLASGLVGMIGAMALLPFLAGYFGIGGDYLWIAMAYCTLIPTMTEATATGSLRVLDRFDLIAQQQVVTPFLRGSGAAIAYAGGFGLPGFVLAWYVADLLGDLALWGFAVRELKRRGMLDALRPGMFGVARRLPEAWKFVWTTNAAHSVYAAWGPLSNLVVATILGPVAAGLYKIASTLLDSATKPADLLRKGYYPEIMRLDPRDPRPWLLGVRTGLLAGGLGLLVVAVVLLGGKPLIALVFGQKYLPAFDLLRLMVFSLAIQMATFPLESLLYMAGRQGAALIAQIVAVAAYLTLLAILTHRFGLNGAGVAYLLGSVAVASCMLVPTLIAYRRRATLPWPPIRVEPA</sequence>
<feature type="transmembrane region" description="Helical" evidence="6">
    <location>
        <begin position="247"/>
        <end position="270"/>
    </location>
</feature>
<keyword evidence="2" id="KW-1003">Cell membrane</keyword>
<protein>
    <submittedName>
        <fullName evidence="7">Lipopolysaccharide biosynthesis protein</fullName>
    </submittedName>
</protein>
<gene>
    <name evidence="7" type="ORF">ABC969_12415</name>
</gene>
<feature type="transmembrane region" description="Helical" evidence="6">
    <location>
        <begin position="96"/>
        <end position="121"/>
    </location>
</feature>
<dbReference type="Proteomes" id="UP001404104">
    <property type="component" value="Unassembled WGS sequence"/>
</dbReference>